<keyword evidence="2" id="KW-1185">Reference proteome</keyword>
<accession>T1H2P6</accession>
<dbReference type="Proteomes" id="UP000015102">
    <property type="component" value="Unassembled WGS sequence"/>
</dbReference>
<reference evidence="2" key="1">
    <citation type="submission" date="2013-02" db="EMBL/GenBank/DDBJ databases">
        <authorList>
            <person name="Hughes D."/>
        </authorList>
    </citation>
    <scope>NUCLEOTIDE SEQUENCE</scope>
    <source>
        <strain>Durham</strain>
        <strain evidence="2">NC isolate 2 -- Noor lab</strain>
    </source>
</reference>
<evidence type="ECO:0000313" key="2">
    <source>
        <dbReference type="Proteomes" id="UP000015102"/>
    </source>
</evidence>
<dbReference type="AlphaFoldDB" id="T1H2P6"/>
<sequence>MSAKFTTFSTFNIKIYRKFTSKSNQIEPLFTEIVYSKLFYSQLDNFLDCSITIKCKYKQFQATCWKECKLSRTTTTNLKSRIFEYSNSKCLSQRKKKQFSKIKY</sequence>
<protein>
    <submittedName>
        <fullName evidence="1">Uncharacterized protein</fullName>
    </submittedName>
</protein>
<name>T1H2P6_MEGSC</name>
<evidence type="ECO:0000313" key="1">
    <source>
        <dbReference type="EnsemblMetazoa" id="MESCA010499-PA"/>
    </source>
</evidence>
<reference evidence="1" key="2">
    <citation type="submission" date="2015-06" db="UniProtKB">
        <authorList>
            <consortium name="EnsemblMetazoa"/>
        </authorList>
    </citation>
    <scope>IDENTIFICATION</scope>
</reference>
<dbReference type="EMBL" id="CAQQ02380825">
    <property type="status" value="NOT_ANNOTATED_CDS"/>
    <property type="molecule type" value="Genomic_DNA"/>
</dbReference>
<organism evidence="1 2">
    <name type="scientific">Megaselia scalaris</name>
    <name type="common">Humpbacked fly</name>
    <name type="synonym">Phora scalaris</name>
    <dbReference type="NCBI Taxonomy" id="36166"/>
    <lineage>
        <taxon>Eukaryota</taxon>
        <taxon>Metazoa</taxon>
        <taxon>Ecdysozoa</taxon>
        <taxon>Arthropoda</taxon>
        <taxon>Hexapoda</taxon>
        <taxon>Insecta</taxon>
        <taxon>Pterygota</taxon>
        <taxon>Neoptera</taxon>
        <taxon>Endopterygota</taxon>
        <taxon>Diptera</taxon>
        <taxon>Brachycera</taxon>
        <taxon>Muscomorpha</taxon>
        <taxon>Platypezoidea</taxon>
        <taxon>Phoridae</taxon>
        <taxon>Megaseliini</taxon>
        <taxon>Megaselia</taxon>
    </lineage>
</organism>
<proteinExistence type="predicted"/>
<dbReference type="HOGENOM" id="CLU_2253085_0_0_1"/>
<dbReference type="EnsemblMetazoa" id="MESCA010499-RA">
    <property type="protein sequence ID" value="MESCA010499-PA"/>
    <property type="gene ID" value="MESCA010499"/>
</dbReference>